<dbReference type="NCBIfam" id="TIGR03766">
    <property type="entry name" value="TIGR03766 family XrtG-associated glycosyltransferase"/>
    <property type="match status" value="1"/>
</dbReference>
<feature type="transmembrane region" description="Helical" evidence="1">
    <location>
        <begin position="82"/>
        <end position="102"/>
    </location>
</feature>
<dbReference type="STRING" id="1074467.JP39_11145"/>
<dbReference type="AlphaFoldDB" id="A0A0K2LEY9"/>
<feature type="transmembrane region" description="Helical" evidence="1">
    <location>
        <begin position="233"/>
        <end position="251"/>
    </location>
</feature>
<feature type="transmembrane region" description="Helical" evidence="1">
    <location>
        <begin position="156"/>
        <end position="181"/>
    </location>
</feature>
<dbReference type="KEGG" id="lhi:JP39_11145"/>
<dbReference type="RefSeq" id="WP_041500120.1">
    <property type="nucleotide sequence ID" value="NZ_BJDV01000003.1"/>
</dbReference>
<proteinExistence type="predicted"/>
<keyword evidence="3" id="KW-1185">Reference proteome</keyword>
<gene>
    <name evidence="2" type="ORF">JP39_11145</name>
</gene>
<feature type="transmembrane region" description="Helical" evidence="1">
    <location>
        <begin position="49"/>
        <end position="70"/>
    </location>
</feature>
<evidence type="ECO:0000313" key="2">
    <source>
        <dbReference type="EMBL" id="ALB29864.1"/>
    </source>
</evidence>
<feature type="transmembrane region" description="Helical" evidence="1">
    <location>
        <begin position="480"/>
        <end position="499"/>
    </location>
</feature>
<keyword evidence="1" id="KW-0472">Membrane</keyword>
<feature type="transmembrane region" description="Helical" evidence="1">
    <location>
        <begin position="457"/>
        <end position="474"/>
    </location>
</feature>
<dbReference type="OrthoDB" id="5695313at2"/>
<protein>
    <recommendedName>
        <fullName evidence="4">Glycosyltransferase RgtA/B/C/D-like domain-containing protein</fullName>
    </recommendedName>
</protein>
<keyword evidence="1" id="KW-1133">Transmembrane helix</keyword>
<dbReference type="Proteomes" id="UP000061546">
    <property type="component" value="Chromosome"/>
</dbReference>
<feature type="transmembrane region" description="Helical" evidence="1">
    <location>
        <begin position="12"/>
        <end position="29"/>
    </location>
</feature>
<accession>A0A0K2LEY9</accession>
<name>A0A0K2LEY9_9LACO</name>
<feature type="transmembrane region" description="Helical" evidence="1">
    <location>
        <begin position="286"/>
        <end position="307"/>
    </location>
</feature>
<evidence type="ECO:0000256" key="1">
    <source>
        <dbReference type="SAM" id="Phobius"/>
    </source>
</evidence>
<evidence type="ECO:0008006" key="4">
    <source>
        <dbReference type="Google" id="ProtNLM"/>
    </source>
</evidence>
<dbReference type="InterPro" id="IPR021200">
    <property type="entry name" value="CHIM_prot"/>
</dbReference>
<evidence type="ECO:0000313" key="3">
    <source>
        <dbReference type="Proteomes" id="UP000061546"/>
    </source>
</evidence>
<reference evidence="2 3" key="1">
    <citation type="submission" date="2015-08" db="EMBL/GenBank/DDBJ databases">
        <title>Genomic sequence of Lactobacillus heilongjiangensis DSM 28069, isolated from Chinese traditional pickle.</title>
        <authorList>
            <person name="Jiang X."/>
            <person name="Zheng B."/>
            <person name="Cheng H."/>
        </authorList>
    </citation>
    <scope>NUCLEOTIDE SEQUENCE [LARGE SCALE GENOMIC DNA]</scope>
    <source>
        <strain evidence="2 3">DSM 28069</strain>
    </source>
</reference>
<keyword evidence="1" id="KW-0812">Transmembrane</keyword>
<feature type="transmembrane region" description="Helical" evidence="1">
    <location>
        <begin position="257"/>
        <end position="274"/>
    </location>
</feature>
<dbReference type="EMBL" id="CP012559">
    <property type="protein sequence ID" value="ALB29864.1"/>
    <property type="molecule type" value="Genomic_DNA"/>
</dbReference>
<sequence length="514" mass="59176">MKEKFFKFGSKLVKYLFYFFLLLTFYFAITSPNLILGDNSVTGAGTTLYTTFFIIISLALIITFFTYESWSDFLKFLFIDRKWITAGVMMGLAIIVQIIFVWNVHPAIGFDPGALHQALYNTTDPETKAYFSLYPNNIATMLVMHQIAVFFHSRSWLLFDVITTLLVDISALLNILGVAVIDRKKVPLAMYIHALWLMVFPMIIVPYTDAWVLPLVSLYILLYILMRYGKFPWGWKIPLAVLFGMTVIFSYLIKPSAIVAVIAISLIEFLYIFKGKFSKTKVLNEFIFALVVVIGMVPTYSISNYAIDHQKYMEINTSRAIVPIHFMSMGVSGEGGYNAHDALMMARMPNKQAQVDYSKKMLKKRLKKMGFFGYIKFLFRKHSNNTADGTFAWIKEGHFIIGNTNPSHKGFGGKIRNFVYLYGTNLGDFRYVAQVWWVFLLAAIFFNWSDGRKFVQLLRLTVIGGFMFLLLFEGGRSRYLIQYLPAFLILATLSLNNSWDRLKRLLSWVKPDKK</sequence>
<organism evidence="2 3">
    <name type="scientific">Companilactobacillus heilongjiangensis</name>
    <dbReference type="NCBI Taxonomy" id="1074467"/>
    <lineage>
        <taxon>Bacteria</taxon>
        <taxon>Bacillati</taxon>
        <taxon>Bacillota</taxon>
        <taxon>Bacilli</taxon>
        <taxon>Lactobacillales</taxon>
        <taxon>Lactobacillaceae</taxon>
        <taxon>Companilactobacillus</taxon>
    </lineage>
</organism>